<proteinExistence type="predicted"/>
<comment type="caution">
    <text evidence="1">The sequence shown here is derived from an EMBL/GenBank/DDBJ whole genome shotgun (WGS) entry which is preliminary data.</text>
</comment>
<organism evidence="1 2">
    <name type="scientific">Sphaerodactylus townsendi</name>
    <dbReference type="NCBI Taxonomy" id="933632"/>
    <lineage>
        <taxon>Eukaryota</taxon>
        <taxon>Metazoa</taxon>
        <taxon>Chordata</taxon>
        <taxon>Craniata</taxon>
        <taxon>Vertebrata</taxon>
        <taxon>Euteleostomi</taxon>
        <taxon>Lepidosauria</taxon>
        <taxon>Squamata</taxon>
        <taxon>Bifurcata</taxon>
        <taxon>Gekkota</taxon>
        <taxon>Sphaerodactylidae</taxon>
        <taxon>Sphaerodactylus</taxon>
    </lineage>
</organism>
<sequence>MNCVNDINKSHFNYGSEDYDAEGNEEPKVLPSGPETMPYIDESPTMSPQLSTRAQEGNGDGNEGVTPTAPDEPDIVVSGGRTTPVESWTSTENV</sequence>
<accession>A0ACB8ECR1</accession>
<gene>
    <name evidence="1" type="ORF">K3G42_004481</name>
</gene>
<dbReference type="Proteomes" id="UP000827872">
    <property type="component" value="Linkage Group LG16"/>
</dbReference>
<name>A0ACB8ECR1_9SAUR</name>
<dbReference type="EMBL" id="CM037629">
    <property type="protein sequence ID" value="KAH7990220.1"/>
    <property type="molecule type" value="Genomic_DNA"/>
</dbReference>
<evidence type="ECO:0000313" key="1">
    <source>
        <dbReference type="EMBL" id="KAH7990220.1"/>
    </source>
</evidence>
<protein>
    <submittedName>
        <fullName evidence="1">Uncharacterized protein</fullName>
    </submittedName>
</protein>
<reference evidence="1" key="1">
    <citation type="submission" date="2021-08" db="EMBL/GenBank/DDBJ databases">
        <title>The first chromosome-level gecko genome reveals the dynamic sex chromosomes of Neotropical dwarf geckos (Sphaerodactylidae: Sphaerodactylus).</title>
        <authorList>
            <person name="Pinto B.J."/>
            <person name="Keating S.E."/>
            <person name="Gamble T."/>
        </authorList>
    </citation>
    <scope>NUCLEOTIDE SEQUENCE</scope>
    <source>
        <strain evidence="1">TG3544</strain>
    </source>
</reference>
<keyword evidence="2" id="KW-1185">Reference proteome</keyword>
<evidence type="ECO:0000313" key="2">
    <source>
        <dbReference type="Proteomes" id="UP000827872"/>
    </source>
</evidence>